<feature type="non-terminal residue" evidence="1">
    <location>
        <position position="1"/>
    </location>
</feature>
<dbReference type="Proteomes" id="UP000663845">
    <property type="component" value="Unassembled WGS sequence"/>
</dbReference>
<accession>A0A815YAQ8</accession>
<dbReference type="AlphaFoldDB" id="A0A815YAQ8"/>
<organism evidence="1 2">
    <name type="scientific">Adineta steineri</name>
    <dbReference type="NCBI Taxonomy" id="433720"/>
    <lineage>
        <taxon>Eukaryota</taxon>
        <taxon>Metazoa</taxon>
        <taxon>Spiralia</taxon>
        <taxon>Gnathifera</taxon>
        <taxon>Rotifera</taxon>
        <taxon>Eurotatoria</taxon>
        <taxon>Bdelloidea</taxon>
        <taxon>Adinetida</taxon>
        <taxon>Adinetidae</taxon>
        <taxon>Adineta</taxon>
    </lineage>
</organism>
<dbReference type="EMBL" id="CAJNOG010008278">
    <property type="protein sequence ID" value="CAF1568353.1"/>
    <property type="molecule type" value="Genomic_DNA"/>
</dbReference>
<comment type="caution">
    <text evidence="1">The sequence shown here is derived from an EMBL/GenBank/DDBJ whole genome shotgun (WGS) entry which is preliminary data.</text>
</comment>
<reference evidence="1" key="1">
    <citation type="submission" date="2021-02" db="EMBL/GenBank/DDBJ databases">
        <authorList>
            <person name="Nowell W R."/>
        </authorList>
    </citation>
    <scope>NUCLEOTIDE SEQUENCE</scope>
</reference>
<protein>
    <submittedName>
        <fullName evidence="1">Uncharacterized protein</fullName>
    </submittedName>
</protein>
<name>A0A815YAQ8_9BILA</name>
<evidence type="ECO:0000313" key="1">
    <source>
        <dbReference type="EMBL" id="CAF1568353.1"/>
    </source>
</evidence>
<sequence>LMENLKAKLSAASVNAQHSSELYKVVFQHVMDNHGYLIMDFVSQDEIHYLIKKPCCFLPFTKERREFRR</sequence>
<gene>
    <name evidence="1" type="ORF">JYZ213_LOCUS47237</name>
</gene>
<proteinExistence type="predicted"/>
<evidence type="ECO:0000313" key="2">
    <source>
        <dbReference type="Proteomes" id="UP000663845"/>
    </source>
</evidence>